<evidence type="ECO:0000313" key="6">
    <source>
        <dbReference type="Proteomes" id="UP000006512"/>
    </source>
</evidence>
<evidence type="ECO:0000256" key="3">
    <source>
        <dbReference type="ARBA" id="ARBA00023163"/>
    </source>
</evidence>
<dbReference type="HOGENOM" id="CLU_037628_6_2_5"/>
<sequence length="343" mass="37915">MSYMKRQPTCIDVAATAGVSQATVSRVLNKSSLVKDSTRDRVLKAAEVLKYKIDNNARFLRSSRVRTLALLILEDMEEQHSDINPFFLPIVGSIVRYAADRGYEVMISLQRESNAWGAGYCLSRPAEGIIFLGSKNFDTYAENFRSHNQKDDNWVVWGLDKVENGKICVASDNSSGAYDAVNHLIASGRRRIAYIGKTDTDHWEFLERYDGYGSALSDAGIAADPALVVDSQLKIDDGAEAVRRLLDAGTKFDAIFASTDILGLGAMRELMSRGYKIPEDVSVIGFDDLWVCNIAWPRLSSVRQDTEAAARRLVDSVCALIEGEPAQSVRIPTQLVLRESCSS</sequence>
<keyword evidence="2" id="KW-0238">DNA-binding</keyword>
<keyword evidence="1" id="KW-0805">Transcription regulation</keyword>
<feature type="domain" description="HTH lacI-type" evidence="4">
    <location>
        <begin position="8"/>
        <end position="62"/>
    </location>
</feature>
<keyword evidence="6" id="KW-1185">Reference proteome</keyword>
<dbReference type="Pfam" id="PF13377">
    <property type="entry name" value="Peripla_BP_3"/>
    <property type="match status" value="1"/>
</dbReference>
<dbReference type="Proteomes" id="UP000006512">
    <property type="component" value="Unassembled WGS sequence"/>
</dbReference>
<dbReference type="AlphaFoldDB" id="F4QGI9"/>
<dbReference type="GO" id="GO:0000976">
    <property type="term" value="F:transcription cis-regulatory region binding"/>
    <property type="evidence" value="ECO:0007669"/>
    <property type="project" value="TreeGrafter"/>
</dbReference>
<dbReference type="InterPro" id="IPR046335">
    <property type="entry name" value="LacI/GalR-like_sensor"/>
</dbReference>
<dbReference type="RefSeq" id="WP_006272871.1">
    <property type="nucleotide sequence ID" value="NZ_GL883077.1"/>
</dbReference>
<dbReference type="InterPro" id="IPR000843">
    <property type="entry name" value="HTH_LacI"/>
</dbReference>
<organism evidence="5 6">
    <name type="scientific">Asticcacaulis biprosthecium C19</name>
    <dbReference type="NCBI Taxonomy" id="715226"/>
    <lineage>
        <taxon>Bacteria</taxon>
        <taxon>Pseudomonadati</taxon>
        <taxon>Pseudomonadota</taxon>
        <taxon>Alphaproteobacteria</taxon>
        <taxon>Caulobacterales</taxon>
        <taxon>Caulobacteraceae</taxon>
        <taxon>Asticcacaulis</taxon>
    </lineage>
</organism>
<dbReference type="SMART" id="SM00354">
    <property type="entry name" value="HTH_LACI"/>
    <property type="match status" value="1"/>
</dbReference>
<accession>F4QGI9</accession>
<dbReference type="PANTHER" id="PTHR30146:SF120">
    <property type="entry name" value="ALANINE RACEMASE"/>
    <property type="match status" value="1"/>
</dbReference>
<dbReference type="PROSITE" id="PS50932">
    <property type="entry name" value="HTH_LACI_2"/>
    <property type="match status" value="1"/>
</dbReference>
<dbReference type="SUPFAM" id="SSF47413">
    <property type="entry name" value="lambda repressor-like DNA-binding domains"/>
    <property type="match status" value="1"/>
</dbReference>
<proteinExistence type="predicted"/>
<dbReference type="GO" id="GO:0003700">
    <property type="term" value="F:DNA-binding transcription factor activity"/>
    <property type="evidence" value="ECO:0007669"/>
    <property type="project" value="TreeGrafter"/>
</dbReference>
<evidence type="ECO:0000256" key="2">
    <source>
        <dbReference type="ARBA" id="ARBA00023125"/>
    </source>
</evidence>
<dbReference type="eggNOG" id="COG1609">
    <property type="taxonomic scope" value="Bacteria"/>
</dbReference>
<dbReference type="Gene3D" id="3.40.50.2300">
    <property type="match status" value="2"/>
</dbReference>
<dbReference type="Pfam" id="PF00356">
    <property type="entry name" value="LacI"/>
    <property type="match status" value="1"/>
</dbReference>
<dbReference type="InterPro" id="IPR028082">
    <property type="entry name" value="Peripla_BP_I"/>
</dbReference>
<dbReference type="CDD" id="cd01392">
    <property type="entry name" value="HTH_LacI"/>
    <property type="match status" value="1"/>
</dbReference>
<dbReference type="Gene3D" id="1.10.260.40">
    <property type="entry name" value="lambda repressor-like DNA-binding domains"/>
    <property type="match status" value="1"/>
</dbReference>
<dbReference type="STRING" id="715226.ABI_21110"/>
<evidence type="ECO:0000259" key="4">
    <source>
        <dbReference type="PROSITE" id="PS50932"/>
    </source>
</evidence>
<keyword evidence="3" id="KW-0804">Transcription</keyword>
<gene>
    <name evidence="5" type="ORF">ABI_21110</name>
</gene>
<dbReference type="SUPFAM" id="SSF53822">
    <property type="entry name" value="Periplasmic binding protein-like I"/>
    <property type="match status" value="1"/>
</dbReference>
<dbReference type="EMBL" id="GL883077">
    <property type="protein sequence ID" value="EGF93670.1"/>
    <property type="molecule type" value="Genomic_DNA"/>
</dbReference>
<dbReference type="PANTHER" id="PTHR30146">
    <property type="entry name" value="LACI-RELATED TRANSCRIPTIONAL REPRESSOR"/>
    <property type="match status" value="1"/>
</dbReference>
<reference evidence="6" key="1">
    <citation type="submission" date="2011-03" db="EMBL/GenBank/DDBJ databases">
        <title>Draft genome sequence of Brevundimonas diminuta.</title>
        <authorList>
            <person name="Brown P.J.B."/>
            <person name="Buechlein A."/>
            <person name="Hemmerich C."/>
            <person name="Brun Y.V."/>
        </authorList>
    </citation>
    <scope>NUCLEOTIDE SEQUENCE [LARGE SCALE GENOMIC DNA]</scope>
    <source>
        <strain evidence="6">C19</strain>
    </source>
</reference>
<evidence type="ECO:0000313" key="5">
    <source>
        <dbReference type="EMBL" id="EGF93670.1"/>
    </source>
</evidence>
<dbReference type="InterPro" id="IPR010982">
    <property type="entry name" value="Lambda_DNA-bd_dom_sf"/>
</dbReference>
<evidence type="ECO:0000256" key="1">
    <source>
        <dbReference type="ARBA" id="ARBA00023015"/>
    </source>
</evidence>
<name>F4QGI9_9CAUL</name>
<protein>
    <submittedName>
        <fullName evidence="5">Bacterial regulatory protein, lacI family protein</fullName>
    </submittedName>
</protein>